<keyword evidence="1" id="KW-0175">Coiled coil</keyword>
<protein>
    <recommendedName>
        <fullName evidence="4">Transposase</fullName>
    </recommendedName>
</protein>
<dbReference type="Proteomes" id="UP000297643">
    <property type="component" value="Unassembled WGS sequence"/>
</dbReference>
<dbReference type="Pfam" id="PF01527">
    <property type="entry name" value="HTH_Tnp_1"/>
    <property type="match status" value="1"/>
</dbReference>
<dbReference type="GO" id="GO:0006313">
    <property type="term" value="P:DNA transposition"/>
    <property type="evidence" value="ECO:0007669"/>
    <property type="project" value="InterPro"/>
</dbReference>
<dbReference type="InterPro" id="IPR002514">
    <property type="entry name" value="Transposase_8"/>
</dbReference>
<comment type="caution">
    <text evidence="2">The sequence shown here is derived from an EMBL/GenBank/DDBJ whole genome shotgun (WGS) entry which is preliminary data.</text>
</comment>
<reference evidence="2 3" key="1">
    <citation type="submission" date="2019-03" db="EMBL/GenBank/DDBJ databases">
        <title>Genomics of glacier-inhabiting Cryobacterium strains.</title>
        <authorList>
            <person name="Liu Q."/>
            <person name="Xin Y.-H."/>
        </authorList>
    </citation>
    <scope>NUCLEOTIDE SEQUENCE [LARGE SCALE GENOMIC DNA]</scope>
    <source>
        <strain evidence="2 3">RHLT2-21</strain>
    </source>
</reference>
<name>A0A4R8WAH7_9MICO</name>
<dbReference type="AlphaFoldDB" id="A0A4R8WAH7"/>
<proteinExistence type="predicted"/>
<evidence type="ECO:0000313" key="2">
    <source>
        <dbReference type="EMBL" id="TFC04004.1"/>
    </source>
</evidence>
<dbReference type="SUPFAM" id="SSF46689">
    <property type="entry name" value="Homeodomain-like"/>
    <property type="match status" value="1"/>
</dbReference>
<dbReference type="GO" id="GO:0003677">
    <property type="term" value="F:DNA binding"/>
    <property type="evidence" value="ECO:0007669"/>
    <property type="project" value="InterPro"/>
</dbReference>
<dbReference type="RefSeq" id="WP_134508731.1">
    <property type="nucleotide sequence ID" value="NZ_SOFM01000024.1"/>
</dbReference>
<dbReference type="GO" id="GO:0004803">
    <property type="term" value="F:transposase activity"/>
    <property type="evidence" value="ECO:0007669"/>
    <property type="project" value="InterPro"/>
</dbReference>
<evidence type="ECO:0000256" key="1">
    <source>
        <dbReference type="SAM" id="Coils"/>
    </source>
</evidence>
<organism evidence="2 3">
    <name type="scientific">Cryobacterium mannosilyticum</name>
    <dbReference type="NCBI Taxonomy" id="1259190"/>
    <lineage>
        <taxon>Bacteria</taxon>
        <taxon>Bacillati</taxon>
        <taxon>Actinomycetota</taxon>
        <taxon>Actinomycetes</taxon>
        <taxon>Micrococcales</taxon>
        <taxon>Microbacteriaceae</taxon>
        <taxon>Cryobacterium</taxon>
    </lineage>
</organism>
<accession>A0A4R8WAH7</accession>
<gene>
    <name evidence="2" type="ORF">E3O32_09040</name>
</gene>
<dbReference type="Gene3D" id="1.10.10.60">
    <property type="entry name" value="Homeodomain-like"/>
    <property type="match status" value="1"/>
</dbReference>
<feature type="coiled-coil region" evidence="1">
    <location>
        <begin position="61"/>
        <end position="88"/>
    </location>
</feature>
<evidence type="ECO:0008006" key="4">
    <source>
        <dbReference type="Google" id="ProtNLM"/>
    </source>
</evidence>
<dbReference type="EMBL" id="SOFM01000024">
    <property type="protein sequence ID" value="TFC04004.1"/>
    <property type="molecule type" value="Genomic_DNA"/>
</dbReference>
<dbReference type="InterPro" id="IPR009057">
    <property type="entry name" value="Homeodomain-like_sf"/>
</dbReference>
<keyword evidence="3" id="KW-1185">Reference proteome</keyword>
<evidence type="ECO:0000313" key="3">
    <source>
        <dbReference type="Proteomes" id="UP000297643"/>
    </source>
</evidence>
<sequence>MAHRKYGRFTPELRADAIRRVKEPGGSVNRVAVELGIDRTTLWGWVNAARLEEIDPAGEMTGAAQRRIRDLEREVAMLKRDVEFEKKARAFTRELDQEDNGSN</sequence>